<accession>A0A9W2ZID0</accession>
<feature type="domain" description="C1q" evidence="2">
    <location>
        <begin position="279"/>
        <end position="418"/>
    </location>
</feature>
<dbReference type="Proteomes" id="UP001165740">
    <property type="component" value="Chromosome 2"/>
</dbReference>
<dbReference type="InterPro" id="IPR001073">
    <property type="entry name" value="C1q_dom"/>
</dbReference>
<dbReference type="Pfam" id="PF00386">
    <property type="entry name" value="C1q"/>
    <property type="match status" value="1"/>
</dbReference>
<reference evidence="4" key="1">
    <citation type="submission" date="2025-08" db="UniProtKB">
        <authorList>
            <consortium name="RefSeq"/>
        </authorList>
    </citation>
    <scope>IDENTIFICATION</scope>
</reference>
<protein>
    <submittedName>
        <fullName evidence="4">Uncharacterized protein LOC106050352</fullName>
    </submittedName>
</protein>
<dbReference type="AlphaFoldDB" id="A0A9W2ZID0"/>
<gene>
    <name evidence="4" type="primary">LOC106050352</name>
</gene>
<proteinExistence type="predicted"/>
<evidence type="ECO:0000313" key="4">
    <source>
        <dbReference type="RefSeq" id="XP_055874704.1"/>
    </source>
</evidence>
<evidence type="ECO:0000259" key="2">
    <source>
        <dbReference type="PROSITE" id="PS50871"/>
    </source>
</evidence>
<keyword evidence="3" id="KW-1185">Reference proteome</keyword>
<dbReference type="OrthoDB" id="6158645at2759"/>
<dbReference type="GeneID" id="106050352"/>
<keyword evidence="1" id="KW-0175">Coiled coil</keyword>
<dbReference type="PROSITE" id="PS50871">
    <property type="entry name" value="C1Q"/>
    <property type="match status" value="1"/>
</dbReference>
<feature type="coiled-coil region" evidence="1">
    <location>
        <begin position="125"/>
        <end position="152"/>
    </location>
</feature>
<dbReference type="InterPro" id="IPR008983">
    <property type="entry name" value="Tumour_necrosis_fac-like_dom"/>
</dbReference>
<evidence type="ECO:0000313" key="3">
    <source>
        <dbReference type="Proteomes" id="UP001165740"/>
    </source>
</evidence>
<sequence length="418" mass="47277">MRPKFQSKIISTHLEILQETISELERLVVRGRKALEDGQCWLDEQEDMPKQFSEVQILLADEISFALRKCEQLAKEGDACNVADKIEPTESSSSGHWTSTSLSSKQDTDFELSFKLLNIKLQDFISTHELRQNDLEDKLDRLEKKFGLLTKSAIREEIVKEMAPLLDLTYKLKTQVDRGLELGEKCEARLDKLDLRADEFSPTVEYLKNNAENRDKELARATEKIQTVMSKHIELETKVKDKFESLLGMYEFQQSQIVALTLTTEDVDTLKSKLISLDRSPEPVGFTARIPALESILNLSRNHAMHLNCFKDVQCNFGGHYDPSTGLFTAPCDGLYAVSLGVTFQPNQKVAFSVWKIIKGNKECVTSAGTLDSYSICSTVVLTALKAGEMLCVTSGYDSGYLKLNSFWNFSCFMIQKM</sequence>
<dbReference type="Gene3D" id="2.60.120.40">
    <property type="match status" value="1"/>
</dbReference>
<evidence type="ECO:0000256" key="1">
    <source>
        <dbReference type="SAM" id="Coils"/>
    </source>
</evidence>
<dbReference type="RefSeq" id="XP_055874704.1">
    <property type="nucleotide sequence ID" value="XM_056018729.1"/>
</dbReference>
<dbReference type="SUPFAM" id="SSF49842">
    <property type="entry name" value="TNF-like"/>
    <property type="match status" value="1"/>
</dbReference>
<feature type="coiled-coil region" evidence="1">
    <location>
        <begin position="204"/>
        <end position="238"/>
    </location>
</feature>
<name>A0A9W2ZID0_BIOGL</name>
<organism evidence="3 4">
    <name type="scientific">Biomphalaria glabrata</name>
    <name type="common">Bloodfluke planorb</name>
    <name type="synonym">Freshwater snail</name>
    <dbReference type="NCBI Taxonomy" id="6526"/>
    <lineage>
        <taxon>Eukaryota</taxon>
        <taxon>Metazoa</taxon>
        <taxon>Spiralia</taxon>
        <taxon>Lophotrochozoa</taxon>
        <taxon>Mollusca</taxon>
        <taxon>Gastropoda</taxon>
        <taxon>Heterobranchia</taxon>
        <taxon>Euthyneura</taxon>
        <taxon>Panpulmonata</taxon>
        <taxon>Hygrophila</taxon>
        <taxon>Lymnaeoidea</taxon>
        <taxon>Planorbidae</taxon>
        <taxon>Biomphalaria</taxon>
    </lineage>
</organism>